<evidence type="ECO:0000313" key="1">
    <source>
        <dbReference type="EMBL" id="CAK5280653.1"/>
    </source>
</evidence>
<accession>A0AAD2HTS4</accession>
<dbReference type="AlphaFoldDB" id="A0AAD2HTS4"/>
<evidence type="ECO:0000313" key="2">
    <source>
        <dbReference type="Proteomes" id="UP001295794"/>
    </source>
</evidence>
<reference evidence="1" key="1">
    <citation type="submission" date="2023-11" db="EMBL/GenBank/DDBJ databases">
        <authorList>
            <person name="De Vega J J."/>
            <person name="De Vega J J."/>
        </authorList>
    </citation>
    <scope>NUCLEOTIDE SEQUENCE</scope>
</reference>
<gene>
    <name evidence="1" type="ORF">MYCIT1_LOCUS31212</name>
</gene>
<proteinExistence type="predicted"/>
<keyword evidence="2" id="KW-1185">Reference proteome</keyword>
<feature type="non-terminal residue" evidence="1">
    <location>
        <position position="1"/>
    </location>
</feature>
<sequence length="82" mass="9178">MFRASILRVSCSLRPTTTIHRSQSIRHLRNLRSMSSLNIVSTSSAFPSMIAVQKTRHVFLSRRTGCCRPILPGNQTGRPALL</sequence>
<name>A0AAD2HTS4_9AGAR</name>
<protein>
    <submittedName>
        <fullName evidence="1">Uncharacterized protein</fullName>
    </submittedName>
</protein>
<organism evidence="1 2">
    <name type="scientific">Mycena citricolor</name>
    <dbReference type="NCBI Taxonomy" id="2018698"/>
    <lineage>
        <taxon>Eukaryota</taxon>
        <taxon>Fungi</taxon>
        <taxon>Dikarya</taxon>
        <taxon>Basidiomycota</taxon>
        <taxon>Agaricomycotina</taxon>
        <taxon>Agaricomycetes</taxon>
        <taxon>Agaricomycetidae</taxon>
        <taxon>Agaricales</taxon>
        <taxon>Marasmiineae</taxon>
        <taxon>Mycenaceae</taxon>
        <taxon>Mycena</taxon>
    </lineage>
</organism>
<comment type="caution">
    <text evidence="1">The sequence shown here is derived from an EMBL/GenBank/DDBJ whole genome shotgun (WGS) entry which is preliminary data.</text>
</comment>
<dbReference type="Proteomes" id="UP001295794">
    <property type="component" value="Unassembled WGS sequence"/>
</dbReference>
<dbReference type="EMBL" id="CAVNYO010000440">
    <property type="protein sequence ID" value="CAK5280653.1"/>
    <property type="molecule type" value="Genomic_DNA"/>
</dbReference>